<dbReference type="InterPro" id="IPR015943">
    <property type="entry name" value="WD40/YVTN_repeat-like_dom_sf"/>
</dbReference>
<dbReference type="InterPro" id="IPR011044">
    <property type="entry name" value="Quino_amine_DH_bsu"/>
</dbReference>
<organism evidence="1 2">
    <name type="scientific">Pseudoxanthomonas suwonensis</name>
    <dbReference type="NCBI Taxonomy" id="314722"/>
    <lineage>
        <taxon>Bacteria</taxon>
        <taxon>Pseudomonadati</taxon>
        <taxon>Pseudomonadota</taxon>
        <taxon>Gammaproteobacteria</taxon>
        <taxon>Lysobacterales</taxon>
        <taxon>Lysobacteraceae</taxon>
        <taxon>Pseudoxanthomonas</taxon>
    </lineage>
</organism>
<dbReference type="PATRIC" id="fig|314722.6.peg.1828"/>
<dbReference type="Pfam" id="PF20129">
    <property type="entry name" value="DUF6519"/>
    <property type="match status" value="3"/>
</dbReference>
<dbReference type="EMBL" id="CP011144">
    <property type="protein sequence ID" value="AKC86791.1"/>
    <property type="molecule type" value="Genomic_DNA"/>
</dbReference>
<evidence type="ECO:0000313" key="2">
    <source>
        <dbReference type="Proteomes" id="UP000033067"/>
    </source>
</evidence>
<name>A0A0E3UN10_9GAMM</name>
<dbReference type="SUPFAM" id="SSF50969">
    <property type="entry name" value="YVTN repeat-like/Quinoprotein amine dehydrogenase"/>
    <property type="match status" value="1"/>
</dbReference>
<sequence>MKNDIAKVSFDELNHFVGVFHQMGRLPLESDFNEQNELVLRLIQRLAGDAMHTGSPNEGFRVDTHVLLDRLESRHGWTATPAAASVFVDYFDHRVGDGSLVASGATAIARGLDHPLDLAEVGEVLVAVKAMSTAGLAFYVKDAAATHAFAMTQVATDDGWKLLRAVPGAWPAGFAADSIVEYGFTGLDAATRYGFDFLKADLPLRSVVARTELTDRYAAEPAAAVLSVDDDQRLWGGAAVQATQATSVAYAFPVPVDASRARRLLLGVQRAPAAAPLSVVLHDDAVPANTITLAGAVVTAQGAWQRHAFALPQAGAFNWSAITRLTYADLDAAASYRFGPVLLEADRARDLVVMGGDGSAAGAGRFYGEGLAAIKEAHGTYWTQADLPQADPAALDPVAPGRRRIDWAYLDLWERPLSYIERPALRDVALEGDDTCTRKQLVAQVRLLKGLEAPLAGAAQPPADAFALLPRIGKGVLSTKDKPAAVFDPCADPCEPAIAGPYMGEENSLFRIEIHRAGNIGAADAAGTAWFKWSRDNAGTTCALIEDAAGAATSVVVEKPELFAIGDLVEVADDLVELVTGPCEDRVDHTDHARGELRRVVTVNLQTRRIGWEDPTVADPLQARFHAPLPRAMLAAQHAKLTRWDGVAACTAGDLVLADGVVVEFGGQDLCAGDYWQFATRTIDRSVERLVEAPARGVQHAYYPLAAIHRWREDGPADEEVVFAEDLRPRLAALSGLDASRIAYDPGAGASETHIQGWGEVTTVQEAIDALCRADLTGDLRLHNRLLHGMGVICGLKLRCSKDREKVVLTKGYALDCDGDLLHASGDRAIDVVKRAIEQGLLDATGAGRVNMWIEQAANGVSTHLEPSLPQTFWDSVLEGTLLKDFWEGCILSLVAFFKAQLTPFPDTTLPLSDQHKRLVSLLNLLWQLVNSASGRYIFLSKVEHDLLEKFHEDLKELLASKTYCAMFDHLKPFPAYPYAVPTGIDTLFGMWLLHRRIKLDPSGEYIYSYGTGHRIQVFDVAARSAVAVLDFPGASNLDVQDIAFDPSGTEMYVVGTLVNGTQVDSVFATARITPPATAGAAPGYSWSAASVVCDVRFVRLETHPKHRDVLFAIGRSDTAPNRRGVYRFNPAAIPLTPNPDWVFNATGLFAIDTDGAVAIAAEHSGGLQTGAFNGIRRVNLGTTGLSVAVAVGSGEDFWNDLVVHRGAVYMTGNPPGQSELMRFPVTVASPAAVQRTPLGGASAWRLGLLPSRNVLTLADANTYRIRLFDTAAGILDTRLRIPLQIMPISLAVRPDEKEAYALNLLSNTVNAVNVAELIAGTPSFTHEPPLTLAAYRTQMLHAFTDLVGVFAQYLKDCWCDKFLVECHQCTKDDKVYLGTIEVRDNKVFHICNFSKRHYAKSFRTWGYWLSAVPLLPVLKKAFAKFCCLKLVP</sequence>
<protein>
    <submittedName>
        <fullName evidence="1">Uncharacterized protein</fullName>
    </submittedName>
</protein>
<accession>A0A0E3UN10</accession>
<reference evidence="1 2" key="1">
    <citation type="journal article" date="2015" name="Genome Announc.">
        <title>Complete Genome Sequence of Pseudoxanthomonas suwonensis Strain J1, a Cellulose-Degrading Bacterium Isolated from Leaf- and Wood-Enriched Soil.</title>
        <authorList>
            <person name="Hou L."/>
            <person name="Jiang J."/>
            <person name="Xu Z."/>
            <person name="Zhou Y."/>
            <person name="Leung F.C."/>
        </authorList>
    </citation>
    <scope>NUCLEOTIDE SEQUENCE [LARGE SCALE GENOMIC DNA]</scope>
    <source>
        <strain evidence="1 2">J1</strain>
    </source>
</reference>
<dbReference type="OrthoDB" id="134981at2"/>
<keyword evidence="2" id="KW-1185">Reference proteome</keyword>
<dbReference type="RefSeq" id="WP_052631767.1">
    <property type="nucleotide sequence ID" value="NZ_CP011144.1"/>
</dbReference>
<dbReference type="InterPro" id="IPR045392">
    <property type="entry name" value="DUF6519"/>
</dbReference>
<evidence type="ECO:0000313" key="1">
    <source>
        <dbReference type="EMBL" id="AKC86791.1"/>
    </source>
</evidence>
<dbReference type="KEGG" id="psuw:WQ53_08500"/>
<dbReference type="Gene3D" id="2.130.10.10">
    <property type="entry name" value="YVTN repeat-like/Quinoprotein amine dehydrogenase"/>
    <property type="match status" value="1"/>
</dbReference>
<gene>
    <name evidence="1" type="ORF">WQ53_08500</name>
</gene>
<dbReference type="Proteomes" id="UP000033067">
    <property type="component" value="Chromosome"/>
</dbReference>
<proteinExistence type="predicted"/>